<dbReference type="Proteomes" id="UP000278756">
    <property type="component" value="Chromosome 1"/>
</dbReference>
<organism evidence="1 2">
    <name type="scientific">Asticcacaulis excentricus</name>
    <dbReference type="NCBI Taxonomy" id="78587"/>
    <lineage>
        <taxon>Bacteria</taxon>
        <taxon>Pseudomonadati</taxon>
        <taxon>Pseudomonadota</taxon>
        <taxon>Alphaproteobacteria</taxon>
        <taxon>Caulobacterales</taxon>
        <taxon>Caulobacteraceae</taxon>
        <taxon>Asticcacaulis</taxon>
    </lineage>
</organism>
<protein>
    <submittedName>
        <fullName evidence="1">FlbE protein</fullName>
    </submittedName>
</protein>
<dbReference type="EMBL" id="AP018827">
    <property type="protein sequence ID" value="BBF81490.1"/>
    <property type="molecule type" value="Genomic_DNA"/>
</dbReference>
<gene>
    <name evidence="1" type="ORF">EM6_2091</name>
</gene>
<proteinExistence type="predicted"/>
<dbReference type="OrthoDB" id="7173054at2"/>
<name>A0A3G9G2F7_9CAUL</name>
<reference evidence="2" key="2">
    <citation type="journal article" date="2017" name="Plant Physiol. Biochem.">
        <title>Differential oxidative and antioxidative response of duckweed Lemna minor toward plant growth promoting/inhibiting bacteria.</title>
        <authorList>
            <person name="Ishizawa H."/>
            <person name="Kuroda M."/>
            <person name="Morikawa M."/>
            <person name="Ike M."/>
        </authorList>
    </citation>
    <scope>NUCLEOTIDE SEQUENCE [LARGE SCALE GENOMIC DNA]</scope>
    <source>
        <strain evidence="2">M6</strain>
    </source>
</reference>
<reference evidence="2" key="1">
    <citation type="journal article" date="2017" name="Biotechnol. Biofuels">
        <title>Evaluation of environmental bacterial communities as a factor affecting the growth of duckweed Lemna minor.</title>
        <authorList>
            <person name="Ishizawa H."/>
            <person name="Kuroda M."/>
            <person name="Morikawa M."/>
            <person name="Ike M."/>
        </authorList>
    </citation>
    <scope>NUCLEOTIDE SEQUENCE [LARGE SCALE GENOMIC DNA]</scope>
    <source>
        <strain evidence="2">M6</strain>
    </source>
</reference>
<evidence type="ECO:0000313" key="1">
    <source>
        <dbReference type="EMBL" id="BBF81490.1"/>
    </source>
</evidence>
<dbReference type="RefSeq" id="WP_126422624.1">
    <property type="nucleotide sequence ID" value="NZ_AP018827.1"/>
</dbReference>
<dbReference type="AlphaFoldDB" id="A0A3G9G2F7"/>
<accession>A0A3G9G2F7</accession>
<evidence type="ECO:0000313" key="2">
    <source>
        <dbReference type="Proteomes" id="UP000278756"/>
    </source>
</evidence>
<sequence length="221" mass="23522">MTHTPPRYKKFDFGTVYGDGGHVLASTPKEKKFFTPDEVEAIRQQAYTQGELSAMARAQAAQAQAVQALAEAAGHGLEALNAVLMSHKAECVELALVCAQKIAAQALELFPEAPVKAALEALSEEISGAPRLTITASSPDANLQKAAREAAALTGFQGAIQFREAGGRHVGAFEIQWPEGRAAYDPDRITEALRAALKEVLLAEMAHSQHPAHTPATREAS</sequence>